<dbReference type="EMBL" id="LGRX02029112">
    <property type="protein sequence ID" value="KAK3247261.1"/>
    <property type="molecule type" value="Genomic_DNA"/>
</dbReference>
<proteinExistence type="predicted"/>
<feature type="compositionally biased region" description="Basic and acidic residues" evidence="1">
    <location>
        <begin position="155"/>
        <end position="174"/>
    </location>
</feature>
<comment type="caution">
    <text evidence="2">The sequence shown here is derived from an EMBL/GenBank/DDBJ whole genome shotgun (WGS) entry which is preliminary data.</text>
</comment>
<protein>
    <submittedName>
        <fullName evidence="2">Uncharacterized protein</fullName>
    </submittedName>
</protein>
<evidence type="ECO:0000313" key="3">
    <source>
        <dbReference type="Proteomes" id="UP001190700"/>
    </source>
</evidence>
<dbReference type="AlphaFoldDB" id="A0AAE0C2H1"/>
<evidence type="ECO:0000256" key="1">
    <source>
        <dbReference type="SAM" id="MobiDB-lite"/>
    </source>
</evidence>
<name>A0AAE0C2H1_9CHLO</name>
<evidence type="ECO:0000313" key="2">
    <source>
        <dbReference type="EMBL" id="KAK3247261.1"/>
    </source>
</evidence>
<organism evidence="2 3">
    <name type="scientific">Cymbomonas tetramitiformis</name>
    <dbReference type="NCBI Taxonomy" id="36881"/>
    <lineage>
        <taxon>Eukaryota</taxon>
        <taxon>Viridiplantae</taxon>
        <taxon>Chlorophyta</taxon>
        <taxon>Pyramimonadophyceae</taxon>
        <taxon>Pyramimonadales</taxon>
        <taxon>Pyramimonadaceae</taxon>
        <taxon>Cymbomonas</taxon>
    </lineage>
</organism>
<keyword evidence="3" id="KW-1185">Reference proteome</keyword>
<gene>
    <name evidence="2" type="ORF">CYMTET_43231</name>
</gene>
<accession>A0AAE0C2H1</accession>
<dbReference type="Proteomes" id="UP001190700">
    <property type="component" value="Unassembled WGS sequence"/>
</dbReference>
<feature type="region of interest" description="Disordered" evidence="1">
    <location>
        <begin position="119"/>
        <end position="177"/>
    </location>
</feature>
<sequence length="357" mass="39946">MPLPKRPLRRPGVEAVKEPFEIVWSRVQKRCPGQAEESLTSSVLLGNASKESLLHDEADSARTAAKLSRGYEDCKFELSQWEMPWLEEDIEEHYRVNPVDLEHTKQEYYLKQTVEASAAAEEKEHADNAASRSRGGTPGRPNRNCGTPHSLFSRGKRESGPTTRFRDPRGRPPNELDDILGKEYAAGRCAGQKRLHLYLHSDSKSIPLSRGLALDWTATPALGHFRAWNTMHLSQLPASVPITPRCVKPRFKNAVYGTDHWANFPSPAGRKHVASKKAKAHWGEAREELFKMIKERPPSESAFENVVDMVSVIPVQIPLAIQMSSLRPGPCLLRQALALGSVELGRRRNELSKPSTS</sequence>
<reference evidence="2 3" key="1">
    <citation type="journal article" date="2015" name="Genome Biol. Evol.">
        <title>Comparative Genomics of a Bacterivorous Green Alga Reveals Evolutionary Causalities and Consequences of Phago-Mixotrophic Mode of Nutrition.</title>
        <authorList>
            <person name="Burns J.A."/>
            <person name="Paasch A."/>
            <person name="Narechania A."/>
            <person name="Kim E."/>
        </authorList>
    </citation>
    <scope>NUCLEOTIDE SEQUENCE [LARGE SCALE GENOMIC DNA]</scope>
    <source>
        <strain evidence="2 3">PLY_AMNH</strain>
    </source>
</reference>